<evidence type="ECO:0000313" key="8">
    <source>
        <dbReference type="Proteomes" id="UP000735302"/>
    </source>
</evidence>
<name>A0AAV4AHH7_9GAST</name>
<reference evidence="7 8" key="1">
    <citation type="journal article" date="2021" name="Elife">
        <title>Chloroplast acquisition without the gene transfer in kleptoplastic sea slugs, Plakobranchus ocellatus.</title>
        <authorList>
            <person name="Maeda T."/>
            <person name="Takahashi S."/>
            <person name="Yoshida T."/>
            <person name="Shimamura S."/>
            <person name="Takaki Y."/>
            <person name="Nagai Y."/>
            <person name="Toyoda A."/>
            <person name="Suzuki Y."/>
            <person name="Arimoto A."/>
            <person name="Ishii H."/>
            <person name="Satoh N."/>
            <person name="Nishiyama T."/>
            <person name="Hasebe M."/>
            <person name="Maruyama T."/>
            <person name="Minagawa J."/>
            <person name="Obokata J."/>
            <person name="Shigenobu S."/>
        </authorList>
    </citation>
    <scope>NUCLEOTIDE SEQUENCE [LARGE SCALE GENOMIC DNA]</scope>
</reference>
<dbReference type="Proteomes" id="UP000735302">
    <property type="component" value="Unassembled WGS sequence"/>
</dbReference>
<dbReference type="InterPro" id="IPR004307">
    <property type="entry name" value="TspO_MBR"/>
</dbReference>
<proteinExistence type="inferred from homology"/>
<protein>
    <submittedName>
        <fullName evidence="7">Translocator protein</fullName>
    </submittedName>
</protein>
<gene>
    <name evidence="7" type="ORF">PoB_003274800</name>
</gene>
<accession>A0AAV4AHH7</accession>
<dbReference type="AlphaFoldDB" id="A0AAV4AHH7"/>
<keyword evidence="8" id="KW-1185">Reference proteome</keyword>
<dbReference type="InterPro" id="IPR038330">
    <property type="entry name" value="TspO/MBR-related_sf"/>
</dbReference>
<evidence type="ECO:0000256" key="6">
    <source>
        <dbReference type="SAM" id="Phobius"/>
    </source>
</evidence>
<dbReference type="EMBL" id="BLXT01003769">
    <property type="protein sequence ID" value="GFO06243.1"/>
    <property type="molecule type" value="Genomic_DNA"/>
</dbReference>
<evidence type="ECO:0000313" key="7">
    <source>
        <dbReference type="EMBL" id="GFO06243.1"/>
    </source>
</evidence>
<feature type="transmembrane region" description="Helical" evidence="6">
    <location>
        <begin position="50"/>
        <end position="68"/>
    </location>
</feature>
<evidence type="ECO:0000256" key="5">
    <source>
        <dbReference type="ARBA" id="ARBA00023136"/>
    </source>
</evidence>
<comment type="subcellular location">
    <subcellularLocation>
        <location evidence="1">Membrane</location>
        <topology evidence="1">Multi-pass membrane protein</topology>
    </subcellularLocation>
</comment>
<dbReference type="CDD" id="cd15904">
    <property type="entry name" value="TSPO_MBR"/>
    <property type="match status" value="1"/>
</dbReference>
<evidence type="ECO:0000256" key="2">
    <source>
        <dbReference type="ARBA" id="ARBA00007524"/>
    </source>
</evidence>
<feature type="transmembrane region" description="Helical" evidence="6">
    <location>
        <begin position="74"/>
        <end position="97"/>
    </location>
</feature>
<dbReference type="PANTHER" id="PTHR10057:SF0">
    <property type="entry name" value="TRANSLOCATOR PROTEIN"/>
    <property type="match status" value="1"/>
</dbReference>
<dbReference type="GO" id="GO:0005741">
    <property type="term" value="C:mitochondrial outer membrane"/>
    <property type="evidence" value="ECO:0007669"/>
    <property type="project" value="TreeGrafter"/>
</dbReference>
<evidence type="ECO:0000256" key="4">
    <source>
        <dbReference type="ARBA" id="ARBA00022989"/>
    </source>
</evidence>
<dbReference type="Gene3D" id="1.20.1260.100">
    <property type="entry name" value="TspO/MBR protein"/>
    <property type="match status" value="1"/>
</dbReference>
<dbReference type="FunFam" id="1.20.1260.100:FF:000001">
    <property type="entry name" value="translocator protein 2"/>
    <property type="match status" value="1"/>
</dbReference>
<feature type="transmembrane region" description="Helical" evidence="6">
    <location>
        <begin position="23"/>
        <end position="43"/>
    </location>
</feature>
<sequence length="107" mass="12193">MGYASYLVWLDGGGFFGNAALPLVWYGVQLTLNWAWAPIFFGCRSLRWGLLDNTALCISVAGTIYTFYSINKTAAYIMIPYLCWVTFADAINFRLWWDNPSSQNKNK</sequence>
<organism evidence="7 8">
    <name type="scientific">Plakobranchus ocellatus</name>
    <dbReference type="NCBI Taxonomy" id="259542"/>
    <lineage>
        <taxon>Eukaryota</taxon>
        <taxon>Metazoa</taxon>
        <taxon>Spiralia</taxon>
        <taxon>Lophotrochozoa</taxon>
        <taxon>Mollusca</taxon>
        <taxon>Gastropoda</taxon>
        <taxon>Heterobranchia</taxon>
        <taxon>Euthyneura</taxon>
        <taxon>Panpulmonata</taxon>
        <taxon>Sacoglossa</taxon>
        <taxon>Placobranchoidea</taxon>
        <taxon>Plakobranchidae</taxon>
        <taxon>Plakobranchus</taxon>
    </lineage>
</organism>
<dbReference type="PANTHER" id="PTHR10057">
    <property type="entry name" value="PERIPHERAL-TYPE BENZODIAZEPINE RECEPTOR"/>
    <property type="match status" value="1"/>
</dbReference>
<comment type="caution">
    <text evidence="7">The sequence shown here is derived from an EMBL/GenBank/DDBJ whole genome shotgun (WGS) entry which is preliminary data.</text>
</comment>
<keyword evidence="4 6" id="KW-1133">Transmembrane helix</keyword>
<evidence type="ECO:0000256" key="3">
    <source>
        <dbReference type="ARBA" id="ARBA00022692"/>
    </source>
</evidence>
<dbReference type="Pfam" id="PF03073">
    <property type="entry name" value="TspO_MBR"/>
    <property type="match status" value="1"/>
</dbReference>
<comment type="similarity">
    <text evidence="2">Belongs to the TspO/BZRP family.</text>
</comment>
<evidence type="ECO:0000256" key="1">
    <source>
        <dbReference type="ARBA" id="ARBA00004141"/>
    </source>
</evidence>
<keyword evidence="5 6" id="KW-0472">Membrane</keyword>
<dbReference type="GO" id="GO:0033013">
    <property type="term" value="P:tetrapyrrole metabolic process"/>
    <property type="evidence" value="ECO:0007669"/>
    <property type="project" value="UniProtKB-ARBA"/>
</dbReference>
<keyword evidence="3 6" id="KW-0812">Transmembrane</keyword>